<reference evidence="2" key="1">
    <citation type="journal article" date="2013" name="Genome Announc.">
        <title>Draft genome sequence of the grapevine dieback fungus Eutypa lata UCR-EL1.</title>
        <authorList>
            <person name="Blanco-Ulate B."/>
            <person name="Rolshausen P.E."/>
            <person name="Cantu D."/>
        </authorList>
    </citation>
    <scope>NUCLEOTIDE SEQUENCE [LARGE SCALE GENOMIC DNA]</scope>
    <source>
        <strain evidence="2">UCR-EL1</strain>
    </source>
</reference>
<dbReference type="EMBL" id="KB706641">
    <property type="protein sequence ID" value="EMR66503.1"/>
    <property type="molecule type" value="Genomic_DNA"/>
</dbReference>
<dbReference type="HOGENOM" id="CLU_1948807_0_0_1"/>
<protein>
    <submittedName>
        <fullName evidence="1">Uncharacterized protein</fullName>
    </submittedName>
</protein>
<name>M7SPX9_EUTLA</name>
<evidence type="ECO:0000313" key="1">
    <source>
        <dbReference type="EMBL" id="EMR66503.1"/>
    </source>
</evidence>
<dbReference type="Proteomes" id="UP000012174">
    <property type="component" value="Unassembled WGS sequence"/>
</dbReference>
<evidence type="ECO:0000313" key="2">
    <source>
        <dbReference type="Proteomes" id="UP000012174"/>
    </source>
</evidence>
<organism evidence="1 2">
    <name type="scientific">Eutypa lata (strain UCR-EL1)</name>
    <name type="common">Grapevine dieback disease fungus</name>
    <name type="synonym">Eutypa armeniacae</name>
    <dbReference type="NCBI Taxonomy" id="1287681"/>
    <lineage>
        <taxon>Eukaryota</taxon>
        <taxon>Fungi</taxon>
        <taxon>Dikarya</taxon>
        <taxon>Ascomycota</taxon>
        <taxon>Pezizomycotina</taxon>
        <taxon>Sordariomycetes</taxon>
        <taxon>Xylariomycetidae</taxon>
        <taxon>Xylariales</taxon>
        <taxon>Diatrypaceae</taxon>
        <taxon>Eutypa</taxon>
    </lineage>
</organism>
<gene>
    <name evidence="1" type="ORF">UCREL1_6510</name>
</gene>
<dbReference type="KEGG" id="ela:UCREL1_6510"/>
<proteinExistence type="predicted"/>
<sequence length="129" mass="14885">MIFAPESVQSRRLVAILLHAILADYCLNDIEDINDPDAGMDPTAYMRIGGQAMTNFYLCSRMGMRLLLRAEDEHINHSDDIIEQVGFGRYIQIQEALWFLDDIYEGLFHLLLYYERHMPGVFSRVADAI</sequence>
<dbReference type="AlphaFoldDB" id="M7SPX9"/>
<keyword evidence="2" id="KW-1185">Reference proteome</keyword>
<accession>M7SPX9</accession>